<evidence type="ECO:0000256" key="1">
    <source>
        <dbReference type="SAM" id="SignalP"/>
    </source>
</evidence>
<gene>
    <name evidence="2" type="ORF">SAMN04488505_101154</name>
</gene>
<feature type="chain" id="PRO_5011553809" evidence="1">
    <location>
        <begin position="25"/>
        <end position="148"/>
    </location>
</feature>
<organism evidence="2 3">
    <name type="scientific">Chitinophaga rupis</name>
    <dbReference type="NCBI Taxonomy" id="573321"/>
    <lineage>
        <taxon>Bacteria</taxon>
        <taxon>Pseudomonadati</taxon>
        <taxon>Bacteroidota</taxon>
        <taxon>Chitinophagia</taxon>
        <taxon>Chitinophagales</taxon>
        <taxon>Chitinophagaceae</taxon>
        <taxon>Chitinophaga</taxon>
    </lineage>
</organism>
<protein>
    <submittedName>
        <fullName evidence="2">Uncharacterized protein</fullName>
    </submittedName>
</protein>
<dbReference type="STRING" id="573321.SAMN04488505_101154"/>
<dbReference type="PROSITE" id="PS51257">
    <property type="entry name" value="PROKAR_LIPOPROTEIN"/>
    <property type="match status" value="1"/>
</dbReference>
<reference evidence="2 3" key="1">
    <citation type="submission" date="2016-10" db="EMBL/GenBank/DDBJ databases">
        <authorList>
            <person name="de Groot N.N."/>
        </authorList>
    </citation>
    <scope>NUCLEOTIDE SEQUENCE [LARGE SCALE GENOMIC DNA]</scope>
    <source>
        <strain evidence="2 3">DSM 21039</strain>
    </source>
</reference>
<keyword evidence="1" id="KW-0732">Signal</keyword>
<dbReference type="AlphaFoldDB" id="A0A1H7GTH7"/>
<dbReference type="RefSeq" id="WP_089906253.1">
    <property type="nucleotide sequence ID" value="NZ_FOBB01000001.1"/>
</dbReference>
<sequence>MKSIPSVLLAAALLLAVSCGDSLGDLGNLVGNYVHNFSNQWEVVKGKPTGLFFFNVSNVDSTKGTGNLDINENTPGETFLLKGTFDNLKVSIHYLTDDERKAIDGIDSNGPLAGTAYSGLLDTLRKPVLLRMLNTADHTDSLVLKQGF</sequence>
<evidence type="ECO:0000313" key="2">
    <source>
        <dbReference type="EMBL" id="SEK41466.1"/>
    </source>
</evidence>
<name>A0A1H7GTH7_9BACT</name>
<dbReference type="Proteomes" id="UP000198984">
    <property type="component" value="Unassembled WGS sequence"/>
</dbReference>
<keyword evidence="3" id="KW-1185">Reference proteome</keyword>
<feature type="signal peptide" evidence="1">
    <location>
        <begin position="1"/>
        <end position="24"/>
    </location>
</feature>
<proteinExistence type="predicted"/>
<accession>A0A1H7GTH7</accession>
<evidence type="ECO:0000313" key="3">
    <source>
        <dbReference type="Proteomes" id="UP000198984"/>
    </source>
</evidence>
<dbReference type="EMBL" id="FOBB01000001">
    <property type="protein sequence ID" value="SEK41466.1"/>
    <property type="molecule type" value="Genomic_DNA"/>
</dbReference>